<protein>
    <submittedName>
        <fullName evidence="2">Uncharacterized protein</fullName>
    </submittedName>
</protein>
<dbReference type="STRING" id="685588.A0A067SK73"/>
<dbReference type="OrthoDB" id="3055571at2759"/>
<dbReference type="AlphaFoldDB" id="A0A067SK73"/>
<sequence length="397" mass="45121">MGDATALLFHRHFGIPMLFLRDLIPVTYLRTLGNARFVRKNKEGKKISIDGYYQLSANYMEDRFSYTWFSQSLQKGKTSNYFIHGCPTETRRLIMECANGSTPLGLARSFSIDAFLINDTVTRMNNLTIEYREPLILLEKTLPAELLEYESTPQVNNVVRLHLLLRKFQLMKDTLETVSGTLDFVIETLSVLSSLWSPDLDAEDVEESLSLIQCKASWSIRQLSNLEDRSNVRIALLYNLENQRDSQINLKIARLTAQISMVSQKDSSAMITLVEFTLGLLYSFTVPIFPFLHTVFFITSADGNLSVAPLWWLFPAITIPLTVIVFLTWTAWFRRRHTIGANSLSVADLQVGMDLPTPNPVLPPLHRHLWASLFGHSRSRVPSSPGVVNGYKDKKDV</sequence>
<keyword evidence="1" id="KW-1133">Transmembrane helix</keyword>
<feature type="transmembrane region" description="Helical" evidence="1">
    <location>
        <begin position="310"/>
        <end position="333"/>
    </location>
</feature>
<reference evidence="3" key="1">
    <citation type="journal article" date="2014" name="Proc. Natl. Acad. Sci. U.S.A.">
        <title>Extensive sampling of basidiomycete genomes demonstrates inadequacy of the white-rot/brown-rot paradigm for wood decay fungi.</title>
        <authorList>
            <person name="Riley R."/>
            <person name="Salamov A.A."/>
            <person name="Brown D.W."/>
            <person name="Nagy L.G."/>
            <person name="Floudas D."/>
            <person name="Held B.W."/>
            <person name="Levasseur A."/>
            <person name="Lombard V."/>
            <person name="Morin E."/>
            <person name="Otillar R."/>
            <person name="Lindquist E.A."/>
            <person name="Sun H."/>
            <person name="LaButti K.M."/>
            <person name="Schmutz J."/>
            <person name="Jabbour D."/>
            <person name="Luo H."/>
            <person name="Baker S.E."/>
            <person name="Pisabarro A.G."/>
            <person name="Walton J.D."/>
            <person name="Blanchette R.A."/>
            <person name="Henrissat B."/>
            <person name="Martin F."/>
            <person name="Cullen D."/>
            <person name="Hibbett D.S."/>
            <person name="Grigoriev I.V."/>
        </authorList>
    </citation>
    <scope>NUCLEOTIDE SEQUENCE [LARGE SCALE GENOMIC DNA]</scope>
    <source>
        <strain evidence="3">CBS 339.88</strain>
    </source>
</reference>
<keyword evidence="1" id="KW-0812">Transmembrane</keyword>
<keyword evidence="1" id="KW-0472">Membrane</keyword>
<evidence type="ECO:0000256" key="1">
    <source>
        <dbReference type="SAM" id="Phobius"/>
    </source>
</evidence>
<dbReference type="Proteomes" id="UP000027222">
    <property type="component" value="Unassembled WGS sequence"/>
</dbReference>
<accession>A0A067SK73</accession>
<name>A0A067SK73_GALM3</name>
<feature type="transmembrane region" description="Helical" evidence="1">
    <location>
        <begin position="273"/>
        <end position="298"/>
    </location>
</feature>
<gene>
    <name evidence="2" type="ORF">GALMADRAFT_159511</name>
</gene>
<evidence type="ECO:0000313" key="3">
    <source>
        <dbReference type="Proteomes" id="UP000027222"/>
    </source>
</evidence>
<evidence type="ECO:0000313" key="2">
    <source>
        <dbReference type="EMBL" id="KDR71301.1"/>
    </source>
</evidence>
<organism evidence="2 3">
    <name type="scientific">Galerina marginata (strain CBS 339.88)</name>
    <dbReference type="NCBI Taxonomy" id="685588"/>
    <lineage>
        <taxon>Eukaryota</taxon>
        <taxon>Fungi</taxon>
        <taxon>Dikarya</taxon>
        <taxon>Basidiomycota</taxon>
        <taxon>Agaricomycotina</taxon>
        <taxon>Agaricomycetes</taxon>
        <taxon>Agaricomycetidae</taxon>
        <taxon>Agaricales</taxon>
        <taxon>Agaricineae</taxon>
        <taxon>Strophariaceae</taxon>
        <taxon>Galerina</taxon>
    </lineage>
</organism>
<dbReference type="HOGENOM" id="CLU_771736_0_0_1"/>
<proteinExistence type="predicted"/>
<dbReference type="EMBL" id="KL142393">
    <property type="protein sequence ID" value="KDR71301.1"/>
    <property type="molecule type" value="Genomic_DNA"/>
</dbReference>
<keyword evidence="3" id="KW-1185">Reference proteome</keyword>